<evidence type="ECO:0000313" key="2">
    <source>
        <dbReference type="EMBL" id="THE65120.1"/>
    </source>
</evidence>
<dbReference type="SUPFAM" id="SSF54637">
    <property type="entry name" value="Thioesterase/thiol ester dehydrase-isomerase"/>
    <property type="match status" value="1"/>
</dbReference>
<protein>
    <submittedName>
        <fullName evidence="2">Uncharacterized protein</fullName>
    </submittedName>
</protein>
<dbReference type="Proteomes" id="UP000318864">
    <property type="component" value="Unassembled WGS sequence"/>
</dbReference>
<name>A0A4S3TNB5_9EURY</name>
<proteinExistence type="predicted"/>
<gene>
    <name evidence="2" type="ORF">D8Y22_07810</name>
</gene>
<dbReference type="RefSeq" id="WP_141464146.1">
    <property type="nucleotide sequence ID" value="NZ_RBZW01000021.1"/>
</dbReference>
<feature type="compositionally biased region" description="Polar residues" evidence="1">
    <location>
        <begin position="67"/>
        <end position="78"/>
    </location>
</feature>
<accession>A0A4S3TNB5</accession>
<dbReference type="InterPro" id="IPR029069">
    <property type="entry name" value="HotDog_dom_sf"/>
</dbReference>
<reference evidence="2 3" key="1">
    <citation type="submission" date="2018-10" db="EMBL/GenBank/DDBJ databases">
        <title>Natronolimnobius sp. XQ-INN 246 isolated from Inner Mongolia Autonomous Region of China.</title>
        <authorList>
            <person name="Xue Q."/>
        </authorList>
    </citation>
    <scope>NUCLEOTIDE SEQUENCE [LARGE SCALE GENOMIC DNA]</scope>
    <source>
        <strain evidence="2 3">XQ-INN 246</strain>
    </source>
</reference>
<evidence type="ECO:0000256" key="1">
    <source>
        <dbReference type="SAM" id="MobiDB-lite"/>
    </source>
</evidence>
<dbReference type="Gene3D" id="3.10.129.10">
    <property type="entry name" value="Hotdog Thioesterase"/>
    <property type="match status" value="1"/>
</dbReference>
<dbReference type="AlphaFoldDB" id="A0A4S3TNB5"/>
<feature type="compositionally biased region" description="Basic and acidic residues" evidence="1">
    <location>
        <begin position="47"/>
        <end position="66"/>
    </location>
</feature>
<feature type="region of interest" description="Disordered" evidence="1">
    <location>
        <begin position="39"/>
        <end position="78"/>
    </location>
</feature>
<comment type="caution">
    <text evidence="2">The sequence shown here is derived from an EMBL/GenBank/DDBJ whole genome shotgun (WGS) entry which is preliminary data.</text>
</comment>
<dbReference type="EMBL" id="RBZW01000021">
    <property type="protein sequence ID" value="THE65120.1"/>
    <property type="molecule type" value="Genomic_DNA"/>
</dbReference>
<sequence>MPEHDPGGFSALIGLEFTEVSEGYSRATLAVRDELTNPNGVLQEQQENAHDFSRADESVTAEDNHDTVAQPQSQRLHY</sequence>
<organism evidence="2 3">
    <name type="scientific">Salinadaptatus halalkaliphilus</name>
    <dbReference type="NCBI Taxonomy" id="2419781"/>
    <lineage>
        <taxon>Archaea</taxon>
        <taxon>Methanobacteriati</taxon>
        <taxon>Methanobacteriota</taxon>
        <taxon>Stenosarchaea group</taxon>
        <taxon>Halobacteria</taxon>
        <taxon>Halobacteriales</taxon>
        <taxon>Natrialbaceae</taxon>
        <taxon>Salinadaptatus</taxon>
    </lineage>
</organism>
<evidence type="ECO:0000313" key="3">
    <source>
        <dbReference type="Proteomes" id="UP000318864"/>
    </source>
</evidence>
<keyword evidence="3" id="KW-1185">Reference proteome</keyword>